<protein>
    <submittedName>
        <fullName evidence="1">Uncharacterized protein</fullName>
    </submittedName>
</protein>
<sequence length="180" mass="20255">MYVLQEKILKGTHVNKSLIGHRIMETRRRRVTGASVLDLNSKGTCICLMEVDEEVHKVDMMEVLTSAVLRLKNVGFLLTFSSSFSLPSPTDLHLFKEGIRPLWEVRIVTSAGYFFTHDGQLLEEGEGRDSSTLRSKLENPVQALSIVGLLQDDIHPMVSVMKVEKAPPFILVLKLNFIGY</sequence>
<evidence type="ECO:0000313" key="2">
    <source>
        <dbReference type="Proteomes" id="UP000316621"/>
    </source>
</evidence>
<dbReference type="AlphaFoldDB" id="A0A4Y7JVG1"/>
<dbReference type="Gramene" id="RZC65063">
    <property type="protein sequence ID" value="RZC65063"/>
    <property type="gene ID" value="C5167_008757"/>
</dbReference>
<reference evidence="1 2" key="1">
    <citation type="journal article" date="2018" name="Science">
        <title>The opium poppy genome and morphinan production.</title>
        <authorList>
            <person name="Guo L."/>
            <person name="Winzer T."/>
            <person name="Yang X."/>
            <person name="Li Y."/>
            <person name="Ning Z."/>
            <person name="He Z."/>
            <person name="Teodor R."/>
            <person name="Lu Y."/>
            <person name="Bowser T.A."/>
            <person name="Graham I.A."/>
            <person name="Ye K."/>
        </authorList>
    </citation>
    <scope>NUCLEOTIDE SEQUENCE [LARGE SCALE GENOMIC DNA]</scope>
    <source>
        <strain evidence="2">cv. HN1</strain>
        <tissue evidence="1">Leaves</tissue>
    </source>
</reference>
<proteinExistence type="predicted"/>
<evidence type="ECO:0000313" key="1">
    <source>
        <dbReference type="EMBL" id="RZC65063.1"/>
    </source>
</evidence>
<dbReference type="SUPFAM" id="SSF55418">
    <property type="entry name" value="eIF4e-like"/>
    <property type="match status" value="1"/>
</dbReference>
<dbReference type="EMBL" id="CM010720">
    <property type="protein sequence ID" value="RZC65063.1"/>
    <property type="molecule type" value="Genomic_DNA"/>
</dbReference>
<gene>
    <name evidence="1" type="ORF">C5167_008757</name>
</gene>
<dbReference type="Proteomes" id="UP000316621">
    <property type="component" value="Chromosome 6"/>
</dbReference>
<dbReference type="InterPro" id="IPR023398">
    <property type="entry name" value="TIF_eIF4e-like"/>
</dbReference>
<name>A0A4Y7JVG1_PAPSO</name>
<organism evidence="1 2">
    <name type="scientific">Papaver somniferum</name>
    <name type="common">Opium poppy</name>
    <dbReference type="NCBI Taxonomy" id="3469"/>
    <lineage>
        <taxon>Eukaryota</taxon>
        <taxon>Viridiplantae</taxon>
        <taxon>Streptophyta</taxon>
        <taxon>Embryophyta</taxon>
        <taxon>Tracheophyta</taxon>
        <taxon>Spermatophyta</taxon>
        <taxon>Magnoliopsida</taxon>
        <taxon>Ranunculales</taxon>
        <taxon>Papaveraceae</taxon>
        <taxon>Papaveroideae</taxon>
        <taxon>Papaver</taxon>
    </lineage>
</organism>
<accession>A0A4Y7JVG1</accession>
<keyword evidence="2" id="KW-1185">Reference proteome</keyword>